<accession>A0A0G3XFV2</accession>
<dbReference type="EMBL" id="CP011770">
    <property type="protein sequence ID" value="AKM09253.1"/>
    <property type="molecule type" value="Genomic_DNA"/>
</dbReference>
<dbReference type="STRING" id="1348774.AB433_03515"/>
<name>A0A0G3XFV2_9SPHN</name>
<keyword evidence="2" id="KW-1185">Reference proteome</keyword>
<reference evidence="1 2" key="1">
    <citation type="submission" date="2015-06" db="EMBL/GenBank/DDBJ databases">
        <authorList>
            <person name="Zeng Y."/>
            <person name="Huang Y."/>
        </authorList>
    </citation>
    <scope>NUCLEOTIDE SEQUENCE [LARGE SCALE GENOMIC DNA]</scope>
    <source>
        <strain evidence="1 2">PQ-2</strain>
    </source>
</reference>
<evidence type="ECO:0000313" key="2">
    <source>
        <dbReference type="Proteomes" id="UP000035287"/>
    </source>
</evidence>
<gene>
    <name evidence="1" type="ORF">AB433_03515</name>
</gene>
<sequence>MIPGVAAIALAGVALMGFSRGPAEAEEPAAIRAEPVMVDGTVATGPYAPKDECAYLPGFAAFRSALMTAIDARDADQLIALSHPGIELDMDGGAGIDEFRRRLDADDTLWLELAELKELGCASDGGTDAVMPWIAARSGSDHDPDTTFWVTDNSVPLRVSGTDNAPQLAKLDRDLVEMMGGDTKGFRKIATQSGQIGYVKAADLRELGDYRLFMTRGPNGWSIDMFLADG</sequence>
<evidence type="ECO:0000313" key="1">
    <source>
        <dbReference type="EMBL" id="AKM09253.1"/>
    </source>
</evidence>
<organism evidence="1 2">
    <name type="scientific">Croceicoccus naphthovorans</name>
    <dbReference type="NCBI Taxonomy" id="1348774"/>
    <lineage>
        <taxon>Bacteria</taxon>
        <taxon>Pseudomonadati</taxon>
        <taxon>Pseudomonadota</taxon>
        <taxon>Alphaproteobacteria</taxon>
        <taxon>Sphingomonadales</taxon>
        <taxon>Erythrobacteraceae</taxon>
        <taxon>Croceicoccus</taxon>
    </lineage>
</organism>
<dbReference type="Proteomes" id="UP000035287">
    <property type="component" value="Chromosome"/>
</dbReference>
<dbReference type="PATRIC" id="fig|1348774.3.peg.733"/>
<dbReference type="AlphaFoldDB" id="A0A0G3XFV2"/>
<proteinExistence type="predicted"/>
<dbReference type="KEGG" id="cna:AB433_03515"/>
<protein>
    <submittedName>
        <fullName evidence="1">Uncharacterized protein</fullName>
    </submittedName>
</protein>